<keyword evidence="16" id="KW-1185">Reference proteome</keyword>
<dbReference type="AlphaFoldDB" id="E3HCX7"/>
<geneLocation type="plasmid" evidence="15 16">
    <name>pILYOP01</name>
</geneLocation>
<feature type="transmembrane region" description="Helical" evidence="12">
    <location>
        <begin position="177"/>
        <end position="195"/>
    </location>
</feature>
<keyword evidence="9 12" id="KW-1133">Transmembrane helix</keyword>
<evidence type="ECO:0000313" key="16">
    <source>
        <dbReference type="Proteomes" id="UP000006875"/>
    </source>
</evidence>
<dbReference type="InterPro" id="IPR001996">
    <property type="entry name" value="PTS_IIB_1"/>
</dbReference>
<dbReference type="PANTHER" id="PTHR30175:SF7">
    <property type="entry name" value="NEGATIVE REGULATOR OF SACY ACTIVITY"/>
    <property type="match status" value="1"/>
</dbReference>
<dbReference type="GO" id="GO:0090589">
    <property type="term" value="F:protein-phosphocysteine-trehalose phosphotransferase system transporter activity"/>
    <property type="evidence" value="ECO:0007669"/>
    <property type="project" value="TreeGrafter"/>
</dbReference>
<reference evidence="15 16" key="1">
    <citation type="journal article" date="2010" name="Stand. Genomic Sci.">
        <title>Complete genome sequence of Ilyobacter polytropus type strain (CuHbu1).</title>
        <authorList>
            <person name="Sikorski J."/>
            <person name="Chertkov O."/>
            <person name="Lapidus A."/>
            <person name="Nolan M."/>
            <person name="Lucas S."/>
            <person name="Del Rio T.G."/>
            <person name="Tice H."/>
            <person name="Cheng J.F."/>
            <person name="Tapia R."/>
            <person name="Han C."/>
            <person name="Goodwin L."/>
            <person name="Pitluck S."/>
            <person name="Liolios K."/>
            <person name="Ivanova N."/>
            <person name="Mavromatis K."/>
            <person name="Mikhailova N."/>
            <person name="Pati A."/>
            <person name="Chen A."/>
            <person name="Palaniappan K."/>
            <person name="Land M."/>
            <person name="Hauser L."/>
            <person name="Chang Y.J."/>
            <person name="Jeffries C.D."/>
            <person name="Brambilla E."/>
            <person name="Yasawong M."/>
            <person name="Rohde M."/>
            <person name="Pukall R."/>
            <person name="Spring S."/>
            <person name="Goker M."/>
            <person name="Woyke T."/>
            <person name="Bristow J."/>
            <person name="Eisen J.A."/>
            <person name="Markowitz V."/>
            <person name="Hugenholtz P."/>
            <person name="Kyrpides N.C."/>
            <person name="Klenk H.P."/>
        </authorList>
    </citation>
    <scope>NUCLEOTIDE SEQUENCE [LARGE SCALE GENOMIC DNA]</scope>
    <source>
        <strain evidence="16">ATCC 51220 / DSM 2926 / LMG 16218 / CuHBu1</strain>
        <plasmid evidence="16">pILYOP01</plasmid>
    </source>
</reference>
<feature type="domain" description="PTS EIIB type-1" evidence="13">
    <location>
        <begin position="4"/>
        <end position="87"/>
    </location>
</feature>
<keyword evidence="8" id="KW-0418">Kinase</keyword>
<evidence type="ECO:0000256" key="9">
    <source>
        <dbReference type="ARBA" id="ARBA00022989"/>
    </source>
</evidence>
<proteinExistence type="predicted"/>
<dbReference type="SUPFAM" id="SSF55604">
    <property type="entry name" value="Glucose permease domain IIB"/>
    <property type="match status" value="1"/>
</dbReference>
<dbReference type="OrthoDB" id="92465at2"/>
<keyword evidence="2" id="KW-0813">Transport</keyword>
<feature type="transmembrane region" description="Helical" evidence="12">
    <location>
        <begin position="246"/>
        <end position="268"/>
    </location>
</feature>
<evidence type="ECO:0000256" key="4">
    <source>
        <dbReference type="ARBA" id="ARBA00022597"/>
    </source>
</evidence>
<dbReference type="InterPro" id="IPR018113">
    <property type="entry name" value="PTrfase_EIIB_Cys"/>
</dbReference>
<evidence type="ECO:0000256" key="3">
    <source>
        <dbReference type="ARBA" id="ARBA00022475"/>
    </source>
</evidence>
<evidence type="ECO:0000313" key="15">
    <source>
        <dbReference type="EMBL" id="ADO84033.1"/>
    </source>
</evidence>
<protein>
    <submittedName>
        <fullName evidence="15">PTS system, sucrose-specific IIBC subunit</fullName>
    </submittedName>
</protein>
<evidence type="ECO:0000256" key="11">
    <source>
        <dbReference type="PROSITE-ProRule" id="PRU00421"/>
    </source>
</evidence>
<evidence type="ECO:0000256" key="10">
    <source>
        <dbReference type="ARBA" id="ARBA00023136"/>
    </source>
</evidence>
<evidence type="ECO:0000256" key="12">
    <source>
        <dbReference type="SAM" id="Phobius"/>
    </source>
</evidence>
<dbReference type="InterPro" id="IPR010973">
    <property type="entry name" value="PTS_IIBC_sucr"/>
</dbReference>
<dbReference type="KEGG" id="ipo:Ilyop_2272"/>
<dbReference type="FunFam" id="3.30.1360.60:FF:000001">
    <property type="entry name" value="PTS system glucose-specific IIBC component PtsG"/>
    <property type="match status" value="1"/>
</dbReference>
<dbReference type="Proteomes" id="UP000006875">
    <property type="component" value="Plasmid pILYOP01"/>
</dbReference>
<feature type="domain" description="PTS EIIC type-1" evidence="14">
    <location>
        <begin position="107"/>
        <end position="454"/>
    </location>
</feature>
<dbReference type="EMBL" id="CP002282">
    <property type="protein sequence ID" value="ADO84033.1"/>
    <property type="molecule type" value="Genomic_DNA"/>
</dbReference>
<dbReference type="CDD" id="cd00212">
    <property type="entry name" value="PTS_IIB_glc"/>
    <property type="match status" value="1"/>
</dbReference>
<dbReference type="GO" id="GO:0008982">
    <property type="term" value="F:protein-N(PI)-phosphohistidine-sugar phosphotransferase activity"/>
    <property type="evidence" value="ECO:0007669"/>
    <property type="project" value="InterPro"/>
</dbReference>
<sequence>MDYKKIAQEIIIGIGGRENISSAAHCATRLRLVLNDETSVNKENIEKIEGVKGAFSTAGQYQIILGQGVVNKVYAEMTGAGEIKASSKSEATKEAMKNLNIVQKIARTLSNIFVPVIPAIVASGLLMGLLGMGARFNWFDSSSDMFALLDMFSNAAFVFLPVLIAFSAAREFDCNPYLAAALGGILIHPALQNAWTVGGGITGFFQIGGLKVAKLGYQGTVLPILIAVWVMSHVEKNIRKIVPNVLDIILTPFLTILITGFVSLFIIGPAGRALGTGISLGLGSVLSGAGAVAGLIFGGLYSTIVITGVHHSFHAFEAEMIKNIGGNYLLPIWSMANVAQGGAALAVFFKTKDKKLKSIALPSGISCFLGITEAAIFGVNLKLIKPFIGAAIGGAVGGAYVVMSKVFMTGVGVTGIPGTAIVSTNSTVNYIVGMALALGASFVATWVMGFKENN</sequence>
<keyword evidence="7 12" id="KW-0812">Transmembrane</keyword>
<feature type="transmembrane region" description="Helical" evidence="12">
    <location>
        <begin position="145"/>
        <end position="165"/>
    </location>
</feature>
<dbReference type="InterPro" id="IPR050558">
    <property type="entry name" value="PTS_Sugar-Specific_Components"/>
</dbReference>
<dbReference type="GO" id="GO:0015771">
    <property type="term" value="P:trehalose transport"/>
    <property type="evidence" value="ECO:0007669"/>
    <property type="project" value="TreeGrafter"/>
</dbReference>
<dbReference type="RefSeq" id="WP_013388692.1">
    <property type="nucleotide sequence ID" value="NC_014633.1"/>
</dbReference>
<evidence type="ECO:0000256" key="2">
    <source>
        <dbReference type="ARBA" id="ARBA00022448"/>
    </source>
</evidence>
<dbReference type="PROSITE" id="PS51103">
    <property type="entry name" value="PTS_EIIC_TYPE_1"/>
    <property type="match status" value="1"/>
</dbReference>
<feature type="active site" description="Phosphocysteine intermediate; for EIIB activity" evidence="11">
    <location>
        <position position="26"/>
    </location>
</feature>
<feature type="transmembrane region" description="Helical" evidence="12">
    <location>
        <begin position="361"/>
        <end position="380"/>
    </location>
</feature>
<evidence type="ECO:0000256" key="7">
    <source>
        <dbReference type="ARBA" id="ARBA00022692"/>
    </source>
</evidence>
<evidence type="ECO:0000256" key="8">
    <source>
        <dbReference type="ARBA" id="ARBA00022777"/>
    </source>
</evidence>
<keyword evidence="6" id="KW-0598">Phosphotransferase system</keyword>
<dbReference type="GO" id="GO:0016301">
    <property type="term" value="F:kinase activity"/>
    <property type="evidence" value="ECO:0007669"/>
    <property type="project" value="UniProtKB-KW"/>
</dbReference>
<dbReference type="PROSITE" id="PS51098">
    <property type="entry name" value="PTS_EIIB_TYPE_1"/>
    <property type="match status" value="1"/>
</dbReference>
<dbReference type="Pfam" id="PF00367">
    <property type="entry name" value="PTS_EIIB"/>
    <property type="match status" value="1"/>
</dbReference>
<keyword evidence="3" id="KW-1003">Cell membrane</keyword>
<keyword evidence="15" id="KW-0614">Plasmid</keyword>
<feature type="transmembrane region" description="Helical" evidence="12">
    <location>
        <begin position="387"/>
        <end position="408"/>
    </location>
</feature>
<feature type="transmembrane region" description="Helical" evidence="12">
    <location>
        <begin position="428"/>
        <end position="450"/>
    </location>
</feature>
<dbReference type="Pfam" id="PF02378">
    <property type="entry name" value="PTS_EIIC"/>
    <property type="match status" value="1"/>
</dbReference>
<evidence type="ECO:0000256" key="6">
    <source>
        <dbReference type="ARBA" id="ARBA00022683"/>
    </source>
</evidence>
<dbReference type="NCBIfam" id="TIGR01996">
    <property type="entry name" value="PTS-II-BC-sucr"/>
    <property type="match status" value="1"/>
</dbReference>
<dbReference type="HOGENOM" id="CLU_012312_2_0_0"/>
<dbReference type="PANTHER" id="PTHR30175">
    <property type="entry name" value="PHOSPHOTRANSFERASE SYSTEM TRANSPORT PROTEIN"/>
    <property type="match status" value="1"/>
</dbReference>
<evidence type="ECO:0000256" key="5">
    <source>
        <dbReference type="ARBA" id="ARBA00022679"/>
    </source>
</evidence>
<feature type="transmembrane region" description="Helical" evidence="12">
    <location>
        <begin position="215"/>
        <end position="234"/>
    </location>
</feature>
<accession>E3HCX7</accession>
<organism evidence="15 16">
    <name type="scientific">Ilyobacter polytropus (strain ATCC 51220 / DSM 2926 / LMG 16218 / CuHBu1)</name>
    <dbReference type="NCBI Taxonomy" id="572544"/>
    <lineage>
        <taxon>Bacteria</taxon>
        <taxon>Fusobacteriati</taxon>
        <taxon>Fusobacteriota</taxon>
        <taxon>Fusobacteriia</taxon>
        <taxon>Fusobacteriales</taxon>
        <taxon>Fusobacteriaceae</taxon>
        <taxon>Ilyobacter</taxon>
    </lineage>
</organism>
<dbReference type="PROSITE" id="PS01035">
    <property type="entry name" value="PTS_EIIB_TYPE_1_CYS"/>
    <property type="match status" value="1"/>
</dbReference>
<comment type="subcellular location">
    <subcellularLocation>
        <location evidence="1">Cell membrane</location>
        <topology evidence="1">Multi-pass membrane protein</topology>
    </subcellularLocation>
</comment>
<dbReference type="InterPro" id="IPR003352">
    <property type="entry name" value="PTS_EIIC"/>
</dbReference>
<dbReference type="InterPro" id="IPR013013">
    <property type="entry name" value="PTS_EIIC_1"/>
</dbReference>
<keyword evidence="10 12" id="KW-0472">Membrane</keyword>
<evidence type="ECO:0000259" key="14">
    <source>
        <dbReference type="PROSITE" id="PS51103"/>
    </source>
</evidence>
<name>E3HCX7_ILYPC</name>
<evidence type="ECO:0000259" key="13">
    <source>
        <dbReference type="PROSITE" id="PS51098"/>
    </source>
</evidence>
<keyword evidence="5" id="KW-0808">Transferase</keyword>
<dbReference type="GO" id="GO:0005886">
    <property type="term" value="C:plasma membrane"/>
    <property type="evidence" value="ECO:0007669"/>
    <property type="project" value="UniProtKB-SubCell"/>
</dbReference>
<gene>
    <name evidence="15" type="ordered locus">Ilyop_2272</name>
</gene>
<dbReference type="GO" id="GO:0009401">
    <property type="term" value="P:phosphoenolpyruvate-dependent sugar phosphotransferase system"/>
    <property type="evidence" value="ECO:0007669"/>
    <property type="project" value="UniProtKB-KW"/>
</dbReference>
<keyword evidence="4" id="KW-0762">Sugar transport</keyword>
<evidence type="ECO:0000256" key="1">
    <source>
        <dbReference type="ARBA" id="ARBA00004651"/>
    </source>
</evidence>
<feature type="transmembrane region" description="Helical" evidence="12">
    <location>
        <begin position="280"/>
        <end position="307"/>
    </location>
</feature>
<feature type="transmembrane region" description="Helical" evidence="12">
    <location>
        <begin position="112"/>
        <end position="133"/>
    </location>
</feature>
<dbReference type="NCBIfam" id="TIGR00826">
    <property type="entry name" value="EIIB_glc"/>
    <property type="match status" value="1"/>
</dbReference>
<dbReference type="InterPro" id="IPR036878">
    <property type="entry name" value="Glu_permease_IIB"/>
</dbReference>
<feature type="transmembrane region" description="Helical" evidence="12">
    <location>
        <begin position="328"/>
        <end position="349"/>
    </location>
</feature>
<dbReference type="Gene3D" id="3.30.1360.60">
    <property type="entry name" value="Glucose permease domain IIB"/>
    <property type="match status" value="1"/>
</dbReference>